<proteinExistence type="predicted"/>
<dbReference type="EMBL" id="CP015520">
    <property type="protein sequence ID" value="ANF23207.1"/>
    <property type="molecule type" value="Genomic_DNA"/>
</dbReference>
<keyword evidence="2" id="KW-1185">Reference proteome</keyword>
<evidence type="ECO:0000313" key="2">
    <source>
        <dbReference type="Proteomes" id="UP000076969"/>
    </source>
</evidence>
<dbReference type="KEGG" id="tpie:A7C91_08525"/>
<dbReference type="STRING" id="1712654.A7C91_08525"/>
<gene>
    <name evidence="1" type="ORF">A7C91_08525</name>
</gene>
<protein>
    <submittedName>
        <fullName evidence="1">Uncharacterized protein</fullName>
    </submittedName>
</protein>
<dbReference type="AlphaFoldDB" id="A0A172WII2"/>
<organism evidence="1 2">
    <name type="scientific">Thermococcus piezophilus</name>
    <dbReference type="NCBI Taxonomy" id="1712654"/>
    <lineage>
        <taxon>Archaea</taxon>
        <taxon>Methanobacteriati</taxon>
        <taxon>Methanobacteriota</taxon>
        <taxon>Thermococci</taxon>
        <taxon>Thermococcales</taxon>
        <taxon>Thermococcaceae</taxon>
        <taxon>Thermococcus</taxon>
    </lineage>
</organism>
<name>A0A172WII2_9EURY</name>
<dbReference type="Proteomes" id="UP000076969">
    <property type="component" value="Chromosome"/>
</dbReference>
<evidence type="ECO:0000313" key="1">
    <source>
        <dbReference type="EMBL" id="ANF23207.1"/>
    </source>
</evidence>
<reference evidence="2" key="1">
    <citation type="journal article" date="2016" name="Syst. Appl. Microbiol.">
        <title>Thermococcus piezophilus sp. nov., a novel hyperthermophilic and piezophilic archaeon with a broad pressure range for growth, isolated from a deepest hydrothermal vent at the Mid-Cayman Rise.</title>
        <authorList>
            <person name="Dalmasso C."/>
            <person name="Oger P."/>
            <person name="Selva G."/>
            <person name="Courtine D."/>
            <person name="L'Haridon S."/>
            <person name="Garlaschelli A."/>
            <person name="Roussel E."/>
            <person name="Miyazaki J."/>
            <person name="Reveillaud J."/>
            <person name="Jebbar M."/>
            <person name="Takai K."/>
            <person name="Maignien L."/>
            <person name="Alain K."/>
        </authorList>
    </citation>
    <scope>NUCLEOTIDE SEQUENCE [LARGE SCALE GENOMIC DNA]</scope>
    <source>
        <strain evidence="2">CDGS</strain>
    </source>
</reference>
<accession>A0A172WII2</accession>
<sequence length="143" mass="15746">MIVSIVLVLTIPTLLIASQNTLIADYSGKEVFSNDPILINSTLNATEIHVNPDTVYIVVMAGDPLYTELTNMLGETVGKYGLKPVVVSMPSERDELTKFQFQFRGRVIAVYVRSKGKSLACYQKPIGSTSWSITPPSVIYKAF</sequence>